<reference evidence="4" key="3">
    <citation type="journal article" date="2005" name="Nature">
        <title>The map-based sequence of the rice genome.</title>
        <authorList>
            <consortium name="International rice genome sequencing project (IRGSP)"/>
            <person name="Matsumoto T."/>
            <person name="Wu J."/>
            <person name="Kanamori H."/>
            <person name="Katayose Y."/>
            <person name="Fujisawa M."/>
            <person name="Namiki N."/>
            <person name="Mizuno H."/>
            <person name="Yamamoto K."/>
            <person name="Antonio B.A."/>
            <person name="Baba T."/>
            <person name="Sakata K."/>
            <person name="Nagamura Y."/>
            <person name="Aoki H."/>
            <person name="Arikawa K."/>
            <person name="Arita K."/>
            <person name="Bito T."/>
            <person name="Chiden Y."/>
            <person name="Fujitsuka N."/>
            <person name="Fukunaka R."/>
            <person name="Hamada M."/>
            <person name="Harada C."/>
            <person name="Hayashi A."/>
            <person name="Hijishita S."/>
            <person name="Honda M."/>
            <person name="Hosokawa S."/>
            <person name="Ichikawa Y."/>
            <person name="Idonuma A."/>
            <person name="Iijima M."/>
            <person name="Ikeda M."/>
            <person name="Ikeno M."/>
            <person name="Ito K."/>
            <person name="Ito S."/>
            <person name="Ito T."/>
            <person name="Ito Y."/>
            <person name="Ito Y."/>
            <person name="Iwabuchi A."/>
            <person name="Kamiya K."/>
            <person name="Karasawa W."/>
            <person name="Kurita K."/>
            <person name="Katagiri S."/>
            <person name="Kikuta A."/>
            <person name="Kobayashi H."/>
            <person name="Kobayashi N."/>
            <person name="Machita K."/>
            <person name="Maehara T."/>
            <person name="Masukawa M."/>
            <person name="Mizubayashi T."/>
            <person name="Mukai Y."/>
            <person name="Nagasaki H."/>
            <person name="Nagata Y."/>
            <person name="Naito S."/>
            <person name="Nakashima M."/>
            <person name="Nakama Y."/>
            <person name="Nakamichi Y."/>
            <person name="Nakamura M."/>
            <person name="Meguro A."/>
            <person name="Negishi M."/>
            <person name="Ohta I."/>
            <person name="Ohta T."/>
            <person name="Okamoto M."/>
            <person name="Ono N."/>
            <person name="Saji S."/>
            <person name="Sakaguchi M."/>
            <person name="Sakai K."/>
            <person name="Shibata M."/>
            <person name="Shimokawa T."/>
            <person name="Song J."/>
            <person name="Takazaki Y."/>
            <person name="Terasawa K."/>
            <person name="Tsugane M."/>
            <person name="Tsuji K."/>
            <person name="Ueda S."/>
            <person name="Waki K."/>
            <person name="Yamagata H."/>
            <person name="Yamamoto M."/>
            <person name="Yamamoto S."/>
            <person name="Yamane H."/>
            <person name="Yoshiki S."/>
            <person name="Yoshihara R."/>
            <person name="Yukawa K."/>
            <person name="Zhong H."/>
            <person name="Yano M."/>
            <person name="Yuan Q."/>
            <person name="Ouyang S."/>
            <person name="Liu J."/>
            <person name="Jones K.M."/>
            <person name="Gansberger K."/>
            <person name="Moffat K."/>
            <person name="Hill J."/>
            <person name="Bera J."/>
            <person name="Fadrosh D."/>
            <person name="Jin S."/>
            <person name="Johri S."/>
            <person name="Kim M."/>
            <person name="Overton L."/>
            <person name="Reardon M."/>
            <person name="Tsitrin T."/>
            <person name="Vuong H."/>
            <person name="Weaver B."/>
            <person name="Ciecko A."/>
            <person name="Tallon L."/>
            <person name="Jackson J."/>
            <person name="Pai G."/>
            <person name="Aken S.V."/>
            <person name="Utterback T."/>
            <person name="Reidmuller S."/>
            <person name="Feldblyum T."/>
            <person name="Hsiao J."/>
            <person name="Zismann V."/>
            <person name="Iobst S."/>
            <person name="de Vazeille A.R."/>
            <person name="Buell C.R."/>
            <person name="Ying K."/>
            <person name="Li Y."/>
            <person name="Lu T."/>
            <person name="Huang Y."/>
            <person name="Zhao Q."/>
            <person name="Feng Q."/>
            <person name="Zhang L."/>
            <person name="Zhu J."/>
            <person name="Weng Q."/>
            <person name="Mu J."/>
            <person name="Lu Y."/>
            <person name="Fan D."/>
            <person name="Liu Y."/>
            <person name="Guan J."/>
            <person name="Zhang Y."/>
            <person name="Yu S."/>
            <person name="Liu X."/>
            <person name="Zhang Y."/>
            <person name="Hong G."/>
            <person name="Han B."/>
            <person name="Choisne N."/>
            <person name="Demange N."/>
            <person name="Orjeda G."/>
            <person name="Samain S."/>
            <person name="Cattolico L."/>
            <person name="Pelletier E."/>
            <person name="Couloux A."/>
            <person name="Segurens B."/>
            <person name="Wincker P."/>
            <person name="D'Hont A."/>
            <person name="Scarpelli C."/>
            <person name="Weissenbach J."/>
            <person name="Salanoubat M."/>
            <person name="Quetier F."/>
            <person name="Yu Y."/>
            <person name="Kim H.R."/>
            <person name="Rambo T."/>
            <person name="Currie J."/>
            <person name="Collura K."/>
            <person name="Luo M."/>
            <person name="Yang T."/>
            <person name="Ammiraju J.S.S."/>
            <person name="Engler F."/>
            <person name="Soderlund C."/>
            <person name="Wing R.A."/>
            <person name="Palmer L.E."/>
            <person name="de la Bastide M."/>
            <person name="Spiegel L."/>
            <person name="Nascimento L."/>
            <person name="Zutavern T."/>
            <person name="O'Shaughnessy A."/>
            <person name="Dike S."/>
            <person name="Dedhia N."/>
            <person name="Preston R."/>
            <person name="Balija V."/>
            <person name="McCombie W.R."/>
            <person name="Chow T."/>
            <person name="Chen H."/>
            <person name="Chung M."/>
            <person name="Chen C."/>
            <person name="Shaw J."/>
            <person name="Wu H."/>
            <person name="Hsiao K."/>
            <person name="Chao Y."/>
            <person name="Chu M."/>
            <person name="Cheng C."/>
            <person name="Hour A."/>
            <person name="Lee P."/>
            <person name="Lin S."/>
            <person name="Lin Y."/>
            <person name="Liou J."/>
            <person name="Liu S."/>
            <person name="Hsing Y."/>
            <person name="Raghuvanshi S."/>
            <person name="Mohanty A."/>
            <person name="Bharti A.K."/>
            <person name="Gaur A."/>
            <person name="Gupta V."/>
            <person name="Kumar D."/>
            <person name="Ravi V."/>
            <person name="Vij S."/>
            <person name="Kapur A."/>
            <person name="Khurana P."/>
            <person name="Khurana P."/>
            <person name="Khurana J.P."/>
            <person name="Tyagi A.K."/>
            <person name="Gaikwad K."/>
            <person name="Singh A."/>
            <person name="Dalal V."/>
            <person name="Srivastava S."/>
            <person name="Dixit A."/>
            <person name="Pal A.K."/>
            <person name="Ghazi I.A."/>
            <person name="Yadav M."/>
            <person name="Pandit A."/>
            <person name="Bhargava A."/>
            <person name="Sureshbabu K."/>
            <person name="Batra K."/>
            <person name="Sharma T.R."/>
            <person name="Mohapatra T."/>
            <person name="Singh N.K."/>
            <person name="Messing J."/>
            <person name="Nelson A.B."/>
            <person name="Fuks G."/>
            <person name="Kavchok S."/>
            <person name="Keizer G."/>
            <person name="Linton E."/>
            <person name="Llaca V."/>
            <person name="Song R."/>
            <person name="Tanyolac B."/>
            <person name="Young S."/>
            <person name="Ho-Il K."/>
            <person name="Hahn J.H."/>
            <person name="Sangsakoo G."/>
            <person name="Vanavichit A."/>
            <person name="de Mattos Luiz.A.T."/>
            <person name="Zimmer P.D."/>
            <person name="Malone G."/>
            <person name="Dellagostin O."/>
            <person name="de Oliveira A.C."/>
            <person name="Bevan M."/>
            <person name="Bancroft I."/>
            <person name="Minx P."/>
            <person name="Cordum H."/>
            <person name="Wilson R."/>
            <person name="Cheng Z."/>
            <person name="Jin W."/>
            <person name="Jiang J."/>
            <person name="Leong S.A."/>
            <person name="Iwama H."/>
            <person name="Gojobori T."/>
            <person name="Itoh T."/>
            <person name="Niimura Y."/>
            <person name="Fujii Y."/>
            <person name="Habara T."/>
            <person name="Sakai H."/>
            <person name="Sato Y."/>
            <person name="Wilson G."/>
            <person name="Kumar K."/>
            <person name="McCouch S."/>
            <person name="Juretic N."/>
            <person name="Hoen D."/>
            <person name="Wright S."/>
            <person name="Bruskiewich R."/>
            <person name="Bureau T."/>
            <person name="Miyao A."/>
            <person name="Hirochika H."/>
            <person name="Nishikawa T."/>
            <person name="Kadowaki K."/>
            <person name="Sugiura M."/>
            <person name="Burr B."/>
            <person name="Sasaki T."/>
        </authorList>
    </citation>
    <scope>NUCLEOTIDE SEQUENCE [LARGE SCALE GENOMIC DNA]</scope>
    <source>
        <strain evidence="4">cv. Nipponbare</strain>
    </source>
</reference>
<sequence length="59" mass="6656">MFRENGRNGDTNINPNTNTASRSEAFSECTCTVVTMHTLHYTTTFMSAPSRDRVLMINL</sequence>
<reference evidence="2" key="1">
    <citation type="submission" date="2002-10" db="EMBL/GenBank/DDBJ databases">
        <title>Oryza sativa nipponbare(GA3) genomic DNA, chromosome 6, PAC clone:P0414E10.</title>
        <authorList>
            <person name="Sasaki T."/>
            <person name="Matsumoto T."/>
            <person name="Katayose Y."/>
        </authorList>
    </citation>
    <scope>NUCLEOTIDE SEQUENCE</scope>
</reference>
<proteinExistence type="predicted"/>
<feature type="region of interest" description="Disordered" evidence="1">
    <location>
        <begin position="1"/>
        <end position="24"/>
    </location>
</feature>
<evidence type="ECO:0000313" key="3">
    <source>
        <dbReference type="EMBL" id="BAD62316.1"/>
    </source>
</evidence>
<feature type="compositionally biased region" description="Polar residues" evidence="1">
    <location>
        <begin position="8"/>
        <end position="24"/>
    </location>
</feature>
<evidence type="ECO:0000313" key="4">
    <source>
        <dbReference type="Proteomes" id="UP000000763"/>
    </source>
</evidence>
<dbReference type="Proteomes" id="UP000000763">
    <property type="component" value="Chromosome 6"/>
</dbReference>
<evidence type="ECO:0000313" key="2">
    <source>
        <dbReference type="EMBL" id="BAD62196.1"/>
    </source>
</evidence>
<accession>Q5Z4L6</accession>
<name>Q5Z4L6_ORYSJ</name>
<reference evidence="3" key="2">
    <citation type="submission" date="2002-11" db="EMBL/GenBank/DDBJ databases">
        <title>Oryza sativa nipponbare(GA3) genomic DNA, chromosome 6, PAC clone:P0417E03.</title>
        <authorList>
            <person name="Sasaki T."/>
            <person name="Matsumoto T."/>
            <person name="Katayose Y."/>
        </authorList>
    </citation>
    <scope>NUCLEOTIDE SEQUENCE</scope>
</reference>
<gene>
    <name evidence="2" type="ORF">P0414E10.10</name>
    <name evidence="3" type="ORF">P0417E03.36</name>
</gene>
<reference evidence="4" key="4">
    <citation type="journal article" date="2008" name="Nucleic Acids Res.">
        <title>The rice annotation project database (RAP-DB): 2008 update.</title>
        <authorList>
            <consortium name="The rice annotation project (RAP)"/>
        </authorList>
    </citation>
    <scope>GENOME REANNOTATION</scope>
    <source>
        <strain evidence="4">cv. Nipponbare</strain>
    </source>
</reference>
<protein>
    <submittedName>
        <fullName evidence="3">Uncharacterized protein</fullName>
    </submittedName>
</protein>
<evidence type="ECO:0000256" key="1">
    <source>
        <dbReference type="SAM" id="MobiDB-lite"/>
    </source>
</evidence>
<dbReference type="EMBL" id="AP006054">
    <property type="protein sequence ID" value="BAD62316.1"/>
    <property type="molecule type" value="Genomic_DNA"/>
</dbReference>
<organism evidence="3 4">
    <name type="scientific">Oryza sativa subsp. japonica</name>
    <name type="common">Rice</name>
    <dbReference type="NCBI Taxonomy" id="39947"/>
    <lineage>
        <taxon>Eukaryota</taxon>
        <taxon>Viridiplantae</taxon>
        <taxon>Streptophyta</taxon>
        <taxon>Embryophyta</taxon>
        <taxon>Tracheophyta</taxon>
        <taxon>Spermatophyta</taxon>
        <taxon>Magnoliopsida</taxon>
        <taxon>Liliopsida</taxon>
        <taxon>Poales</taxon>
        <taxon>Poaceae</taxon>
        <taxon>BOP clade</taxon>
        <taxon>Oryzoideae</taxon>
        <taxon>Oryzeae</taxon>
        <taxon>Oryzinae</taxon>
        <taxon>Oryza</taxon>
        <taxon>Oryza sativa</taxon>
    </lineage>
</organism>
<dbReference type="EMBL" id="AP005852">
    <property type="protein sequence ID" value="BAD62196.1"/>
    <property type="molecule type" value="Genomic_DNA"/>
</dbReference>
<dbReference type="AlphaFoldDB" id="Q5Z4L6"/>